<dbReference type="InterPro" id="IPR025736">
    <property type="entry name" value="PucR_C-HTH_dom"/>
</dbReference>
<evidence type="ECO:0000259" key="1">
    <source>
        <dbReference type="Pfam" id="PF13556"/>
    </source>
</evidence>
<dbReference type="EMBL" id="VLTK01000014">
    <property type="protein sequence ID" value="TSI12829.1"/>
    <property type="molecule type" value="Genomic_DNA"/>
</dbReference>
<sequence>MGWSKTPGQWRNRRIDPLILWKTQKRCNGAGELTVGAERPGEAMARSREWVFGELLASLGTADPLESVLRRAAKICRGSGLVVNELGEVTRSVGSAPSRLISDWVLSADLADTAQTQIGRWIVRARAVRIRQRDHVIVIAVHEEFEAGGAARESGRPGSGAGADVALVFDTMTKILQAFEGFESFSISTRREESARLMRDLEAGVSPGNEPARWRSLEKFGFAPYQPVRIVRARADTGTSSAAQQSPTLTQGIVASDTGYTTSAVEHTALCAEDFAVEDYFAVEIIGAGVSEPFTALSQVPEMLRSADVALGAAGPGEFVYVDSMRPVVWAAARMSSRFDQLIVQRYLDRISRNPDSWMTLTTYIDCGANVAEAARRLQVHENTVRYRLTQIEGILGSRLGDPRVMADVVIALECRRLGAGE</sequence>
<dbReference type="InterPro" id="IPR051448">
    <property type="entry name" value="CdaR-like_regulators"/>
</dbReference>
<organism evidence="2 3">
    <name type="scientific">Brevibacterium aurantiacum</name>
    <dbReference type="NCBI Taxonomy" id="273384"/>
    <lineage>
        <taxon>Bacteria</taxon>
        <taxon>Bacillati</taxon>
        <taxon>Actinomycetota</taxon>
        <taxon>Actinomycetes</taxon>
        <taxon>Micrococcales</taxon>
        <taxon>Brevibacteriaceae</taxon>
        <taxon>Brevibacterium</taxon>
    </lineage>
</organism>
<dbReference type="PANTHER" id="PTHR33744">
    <property type="entry name" value="CARBOHYDRATE DIACID REGULATOR"/>
    <property type="match status" value="1"/>
</dbReference>
<feature type="domain" description="PucR C-terminal helix-turn-helix" evidence="1">
    <location>
        <begin position="360"/>
        <end position="414"/>
    </location>
</feature>
<evidence type="ECO:0000313" key="2">
    <source>
        <dbReference type="EMBL" id="TSI12829.1"/>
    </source>
</evidence>
<reference evidence="2 3" key="1">
    <citation type="submission" date="2019-07" db="EMBL/GenBank/DDBJ databases">
        <title>Draft genome sequence of Brevibacterium aurantiacum XU54 isolated from Xinjiang China.</title>
        <authorList>
            <person name="Xu X."/>
        </authorList>
    </citation>
    <scope>NUCLEOTIDE SEQUENCE [LARGE SCALE GENOMIC DNA]</scope>
    <source>
        <strain evidence="2 3">XU54</strain>
    </source>
</reference>
<dbReference type="InterPro" id="IPR042070">
    <property type="entry name" value="PucR_C-HTH_sf"/>
</dbReference>
<dbReference type="AlphaFoldDB" id="A0A556C5T7"/>
<dbReference type="PANTHER" id="PTHR33744:SF7">
    <property type="entry name" value="PUCR FAMILY TRANSCRIPTIONAL REGULATOR"/>
    <property type="match status" value="1"/>
</dbReference>
<keyword evidence="3" id="KW-1185">Reference proteome</keyword>
<comment type="caution">
    <text evidence="2">The sequence shown here is derived from an EMBL/GenBank/DDBJ whole genome shotgun (WGS) entry which is preliminary data.</text>
</comment>
<proteinExistence type="predicted"/>
<name>A0A556C5T7_BREAU</name>
<dbReference type="Proteomes" id="UP000316406">
    <property type="component" value="Unassembled WGS sequence"/>
</dbReference>
<dbReference type="Pfam" id="PF13556">
    <property type="entry name" value="HTH_30"/>
    <property type="match status" value="1"/>
</dbReference>
<dbReference type="OrthoDB" id="3190266at2"/>
<gene>
    <name evidence="2" type="ORF">FO013_18760</name>
</gene>
<evidence type="ECO:0000313" key="3">
    <source>
        <dbReference type="Proteomes" id="UP000316406"/>
    </source>
</evidence>
<dbReference type="Gene3D" id="1.10.10.2840">
    <property type="entry name" value="PucR C-terminal helix-turn-helix domain"/>
    <property type="match status" value="1"/>
</dbReference>
<accession>A0A556C5T7</accession>
<protein>
    <recommendedName>
        <fullName evidence="1">PucR C-terminal helix-turn-helix domain-containing protein</fullName>
    </recommendedName>
</protein>